<evidence type="ECO:0000256" key="2">
    <source>
        <dbReference type="ARBA" id="ARBA00022448"/>
    </source>
</evidence>
<keyword evidence="5 7" id="KW-1133">Transmembrane helix</keyword>
<dbReference type="CDD" id="cd06261">
    <property type="entry name" value="TM_PBP2"/>
    <property type="match status" value="1"/>
</dbReference>
<feature type="transmembrane region" description="Helical" evidence="7">
    <location>
        <begin position="280"/>
        <end position="303"/>
    </location>
</feature>
<dbReference type="RefSeq" id="WP_235052673.1">
    <property type="nucleotide sequence ID" value="NZ_JAKFHA010000007.1"/>
</dbReference>
<evidence type="ECO:0000313" key="10">
    <source>
        <dbReference type="EMBL" id="MCF2528504.1"/>
    </source>
</evidence>
<organism evidence="10 11">
    <name type="scientific">Yinghuangia soli</name>
    <dbReference type="NCBI Taxonomy" id="2908204"/>
    <lineage>
        <taxon>Bacteria</taxon>
        <taxon>Bacillati</taxon>
        <taxon>Actinomycetota</taxon>
        <taxon>Actinomycetes</taxon>
        <taxon>Kitasatosporales</taxon>
        <taxon>Streptomycetaceae</taxon>
        <taxon>Yinghuangia</taxon>
    </lineage>
</organism>
<reference evidence="10" key="1">
    <citation type="submission" date="2022-01" db="EMBL/GenBank/DDBJ databases">
        <title>Genome-Based Taxonomic Classification of the Phylum Actinobacteria.</title>
        <authorList>
            <person name="Gao Y."/>
        </authorList>
    </citation>
    <scope>NUCLEOTIDE SEQUENCE</scope>
    <source>
        <strain evidence="10">KLBMP 8922</strain>
    </source>
</reference>
<feature type="transmembrane region" description="Helical" evidence="7">
    <location>
        <begin position="175"/>
        <end position="200"/>
    </location>
</feature>
<dbReference type="GO" id="GO:0055085">
    <property type="term" value="P:transmembrane transport"/>
    <property type="evidence" value="ECO:0007669"/>
    <property type="project" value="InterPro"/>
</dbReference>
<proteinExistence type="inferred from homology"/>
<gene>
    <name evidence="10" type="ORF">LZ495_14915</name>
</gene>
<name>A0AA41Q126_9ACTN</name>
<evidence type="ECO:0000256" key="5">
    <source>
        <dbReference type="ARBA" id="ARBA00022989"/>
    </source>
</evidence>
<feature type="region of interest" description="Disordered" evidence="8">
    <location>
        <begin position="1"/>
        <end position="35"/>
    </location>
</feature>
<protein>
    <submittedName>
        <fullName evidence="10">Carbohydrate ABC transporter permease</fullName>
    </submittedName>
</protein>
<comment type="caution">
    <text evidence="10">The sequence shown here is derived from an EMBL/GenBank/DDBJ whole genome shotgun (WGS) entry which is preliminary data.</text>
</comment>
<evidence type="ECO:0000313" key="11">
    <source>
        <dbReference type="Proteomes" id="UP001165378"/>
    </source>
</evidence>
<comment type="similarity">
    <text evidence="7">Belongs to the binding-protein-dependent transport system permease family.</text>
</comment>
<keyword evidence="3" id="KW-1003">Cell membrane</keyword>
<comment type="subcellular location">
    <subcellularLocation>
        <location evidence="1 7">Cell membrane</location>
        <topology evidence="1 7">Multi-pass membrane protein</topology>
    </subcellularLocation>
</comment>
<dbReference type="PANTHER" id="PTHR43744:SF4">
    <property type="entry name" value="OSMOPROTECTIVE COMPOUNDS UPTAKE PERMEASE PROTEIN GGTD"/>
    <property type="match status" value="1"/>
</dbReference>
<feature type="compositionally biased region" description="Pro residues" evidence="8">
    <location>
        <begin position="13"/>
        <end position="25"/>
    </location>
</feature>
<feature type="transmembrane region" description="Helical" evidence="7">
    <location>
        <begin position="42"/>
        <end position="64"/>
    </location>
</feature>
<keyword evidence="11" id="KW-1185">Reference proteome</keyword>
<evidence type="ECO:0000256" key="8">
    <source>
        <dbReference type="SAM" id="MobiDB-lite"/>
    </source>
</evidence>
<dbReference type="Gene3D" id="1.10.3720.10">
    <property type="entry name" value="MetI-like"/>
    <property type="match status" value="1"/>
</dbReference>
<dbReference type="EMBL" id="JAKFHA010000007">
    <property type="protein sequence ID" value="MCF2528504.1"/>
    <property type="molecule type" value="Genomic_DNA"/>
</dbReference>
<dbReference type="SUPFAM" id="SSF161098">
    <property type="entry name" value="MetI-like"/>
    <property type="match status" value="1"/>
</dbReference>
<feature type="transmembrane region" description="Helical" evidence="7">
    <location>
        <begin position="148"/>
        <end position="169"/>
    </location>
</feature>
<evidence type="ECO:0000256" key="6">
    <source>
        <dbReference type="ARBA" id="ARBA00023136"/>
    </source>
</evidence>
<feature type="domain" description="ABC transmembrane type-1" evidence="9">
    <location>
        <begin position="113"/>
        <end position="303"/>
    </location>
</feature>
<sequence>MTGGAAPAASAPLPAPEAAPEPGPGPGKRGDGGIHRSLASRIAGRTGGGAVAVGLVLVALFWMMPTFGLLVSSLRSPQETGTSGWWKVFTEPGQMTWDNYDRLLSDDDMMRAFFNTIWITVPSTVLVILIGALAAYAFAWLEFPGRDWLFLIVVGLLVVPVQVALIPVSQLYGDVGLFGTIAGVVLFHVAFGLPFAVFLLRNYFAGIPKDLLEAARMDGGTDLTIFFRVILPLGRPAIASLAIFQFLWVWNDMLIALIYADNDSAPLTVALQSQSRAFGANIEVLAPGAFLSLIVPLLVFFAFQRHFVQGVMAGAVK</sequence>
<evidence type="ECO:0000256" key="7">
    <source>
        <dbReference type="RuleBase" id="RU363032"/>
    </source>
</evidence>
<keyword evidence="4 7" id="KW-0812">Transmembrane</keyword>
<feature type="compositionally biased region" description="Low complexity" evidence="8">
    <location>
        <begin position="1"/>
        <end position="12"/>
    </location>
</feature>
<dbReference type="GO" id="GO:0005886">
    <property type="term" value="C:plasma membrane"/>
    <property type="evidence" value="ECO:0007669"/>
    <property type="project" value="UniProtKB-SubCell"/>
</dbReference>
<accession>A0AA41Q126</accession>
<dbReference type="InterPro" id="IPR035906">
    <property type="entry name" value="MetI-like_sf"/>
</dbReference>
<dbReference type="PANTHER" id="PTHR43744">
    <property type="entry name" value="ABC TRANSPORTER PERMEASE PROTEIN MG189-RELATED-RELATED"/>
    <property type="match status" value="1"/>
</dbReference>
<evidence type="ECO:0000259" key="9">
    <source>
        <dbReference type="PROSITE" id="PS50928"/>
    </source>
</evidence>
<dbReference type="Proteomes" id="UP001165378">
    <property type="component" value="Unassembled WGS sequence"/>
</dbReference>
<dbReference type="PROSITE" id="PS50928">
    <property type="entry name" value="ABC_TM1"/>
    <property type="match status" value="1"/>
</dbReference>
<dbReference type="Pfam" id="PF00528">
    <property type="entry name" value="BPD_transp_1"/>
    <property type="match status" value="1"/>
</dbReference>
<evidence type="ECO:0000256" key="1">
    <source>
        <dbReference type="ARBA" id="ARBA00004651"/>
    </source>
</evidence>
<dbReference type="AlphaFoldDB" id="A0AA41Q126"/>
<evidence type="ECO:0000256" key="4">
    <source>
        <dbReference type="ARBA" id="ARBA00022692"/>
    </source>
</evidence>
<keyword evidence="2 7" id="KW-0813">Transport</keyword>
<feature type="transmembrane region" description="Helical" evidence="7">
    <location>
        <begin position="117"/>
        <end position="141"/>
    </location>
</feature>
<keyword evidence="6 7" id="KW-0472">Membrane</keyword>
<dbReference type="InterPro" id="IPR000515">
    <property type="entry name" value="MetI-like"/>
</dbReference>
<evidence type="ECO:0000256" key="3">
    <source>
        <dbReference type="ARBA" id="ARBA00022475"/>
    </source>
</evidence>